<dbReference type="Proteomes" id="UP000823674">
    <property type="component" value="Chromosome A03"/>
</dbReference>
<dbReference type="EMBL" id="JADBGQ010000003">
    <property type="protein sequence ID" value="KAG5404196.1"/>
    <property type="molecule type" value="Genomic_DNA"/>
</dbReference>
<sequence>MGEESEAFATTAPLATVTGQRKVRNDLEETLSKPYLARALAAPDTEHPNGTEGHDSKGMSVMQQHVAFFDQNGDGIDSVTLVSTQSPSWLSSPLLPVYIDNIHKAKHGSDSSTYDTEGRFVPANLENIFSKYALTVSNKLSFKELWNLTEGNRIAIDPFGWLVPQQVSNKVEWLLLYLLAKDEEGFVSKEAVRGCFDGSLFEYCAKQNKEKANSRKQD</sequence>
<dbReference type="InterPro" id="IPR007736">
    <property type="entry name" value="Caleosin-related"/>
</dbReference>
<gene>
    <name evidence="2" type="primary">A03p019260.1_BraROA</name>
    <name evidence="2" type="ORF">IGI04_010315</name>
</gene>
<evidence type="ECO:0000256" key="1">
    <source>
        <dbReference type="ARBA" id="ARBA00006765"/>
    </source>
</evidence>
<organism evidence="2 3">
    <name type="scientific">Brassica rapa subsp. trilocularis</name>
    <dbReference type="NCBI Taxonomy" id="1813537"/>
    <lineage>
        <taxon>Eukaryota</taxon>
        <taxon>Viridiplantae</taxon>
        <taxon>Streptophyta</taxon>
        <taxon>Embryophyta</taxon>
        <taxon>Tracheophyta</taxon>
        <taxon>Spermatophyta</taxon>
        <taxon>Magnoliopsida</taxon>
        <taxon>eudicotyledons</taxon>
        <taxon>Gunneridae</taxon>
        <taxon>Pentapetalae</taxon>
        <taxon>rosids</taxon>
        <taxon>malvids</taxon>
        <taxon>Brassicales</taxon>
        <taxon>Brassicaceae</taxon>
        <taxon>Brassiceae</taxon>
        <taxon>Brassica</taxon>
    </lineage>
</organism>
<comment type="caution">
    <text evidence="2">The sequence shown here is derived from an EMBL/GenBank/DDBJ whole genome shotgun (WGS) entry which is preliminary data.</text>
</comment>
<dbReference type="PANTHER" id="PTHR31495">
    <property type="entry name" value="PEROXYGENASE 3-RELATED"/>
    <property type="match status" value="1"/>
</dbReference>
<dbReference type="PANTHER" id="PTHR31495:SF48">
    <property type="entry name" value="PEROXYGENASE 3-RELATED"/>
    <property type="match status" value="1"/>
</dbReference>
<evidence type="ECO:0000313" key="3">
    <source>
        <dbReference type="Proteomes" id="UP000823674"/>
    </source>
</evidence>
<protein>
    <recommendedName>
        <fullName evidence="4">EF-hand domain-containing protein</fullName>
    </recommendedName>
</protein>
<accession>A0ABQ7N251</accession>
<reference evidence="2 3" key="1">
    <citation type="submission" date="2021-03" db="EMBL/GenBank/DDBJ databases">
        <authorList>
            <person name="King G.J."/>
            <person name="Bancroft I."/>
            <person name="Baten A."/>
            <person name="Bloomfield J."/>
            <person name="Borpatragohain P."/>
            <person name="He Z."/>
            <person name="Irish N."/>
            <person name="Irwin J."/>
            <person name="Liu K."/>
            <person name="Mauleon R.P."/>
            <person name="Moore J."/>
            <person name="Morris R."/>
            <person name="Ostergaard L."/>
            <person name="Wang B."/>
            <person name="Wells R."/>
        </authorList>
    </citation>
    <scope>NUCLEOTIDE SEQUENCE [LARGE SCALE GENOMIC DNA]</scope>
    <source>
        <strain evidence="2">R-o-18</strain>
        <tissue evidence="2">Leaf</tissue>
    </source>
</reference>
<proteinExistence type="inferred from homology"/>
<dbReference type="Pfam" id="PF05042">
    <property type="entry name" value="Caleosin"/>
    <property type="match status" value="1"/>
</dbReference>
<comment type="similarity">
    <text evidence="1">Belongs to the caleosin family.</text>
</comment>
<evidence type="ECO:0008006" key="4">
    <source>
        <dbReference type="Google" id="ProtNLM"/>
    </source>
</evidence>
<evidence type="ECO:0000313" key="2">
    <source>
        <dbReference type="EMBL" id="KAG5404196.1"/>
    </source>
</evidence>
<keyword evidence="3" id="KW-1185">Reference proteome</keyword>
<name>A0ABQ7N251_BRACM</name>